<reference evidence="5" key="1">
    <citation type="submission" date="2016-10" db="EMBL/GenBank/DDBJ databases">
        <authorList>
            <person name="Varghese N."/>
            <person name="Submissions S."/>
        </authorList>
    </citation>
    <scope>NUCLEOTIDE SEQUENCE [LARGE SCALE GENOMIC DNA]</scope>
    <source>
        <strain evidence="5">DSM 1565</strain>
    </source>
</reference>
<keyword evidence="5" id="KW-1185">Reference proteome</keyword>
<dbReference type="GO" id="GO:0016020">
    <property type="term" value="C:membrane"/>
    <property type="evidence" value="ECO:0007669"/>
    <property type="project" value="UniProtKB-UniRule"/>
</dbReference>
<dbReference type="PROSITE" id="PS51123">
    <property type="entry name" value="OMPA_2"/>
    <property type="match status" value="1"/>
</dbReference>
<dbReference type="Gene3D" id="3.30.1330.60">
    <property type="entry name" value="OmpA-like domain"/>
    <property type="match status" value="1"/>
</dbReference>
<dbReference type="EMBL" id="FPCH01000001">
    <property type="protein sequence ID" value="SFV27871.1"/>
    <property type="molecule type" value="Genomic_DNA"/>
</dbReference>
<keyword evidence="1" id="KW-0472">Membrane</keyword>
<protein>
    <submittedName>
        <fullName evidence="4">Peptidoglycan-associated lipoprotein</fullName>
    </submittedName>
</protein>
<keyword evidence="4" id="KW-0449">Lipoprotein</keyword>
<dbReference type="AlphaFoldDB" id="A0A1I7MZN6"/>
<proteinExistence type="predicted"/>
<dbReference type="PANTHER" id="PTHR30329">
    <property type="entry name" value="STATOR ELEMENT OF FLAGELLAR MOTOR COMPLEX"/>
    <property type="match status" value="1"/>
</dbReference>
<dbReference type="CDD" id="cd07185">
    <property type="entry name" value="OmpA_C-like"/>
    <property type="match status" value="1"/>
</dbReference>
<feature type="compositionally biased region" description="Low complexity" evidence="2">
    <location>
        <begin position="242"/>
        <end position="258"/>
    </location>
</feature>
<dbReference type="PANTHER" id="PTHR30329:SF21">
    <property type="entry name" value="LIPOPROTEIN YIAD-RELATED"/>
    <property type="match status" value="1"/>
</dbReference>
<dbReference type="Proteomes" id="UP000199423">
    <property type="component" value="Unassembled WGS sequence"/>
</dbReference>
<evidence type="ECO:0000256" key="2">
    <source>
        <dbReference type="SAM" id="MobiDB-lite"/>
    </source>
</evidence>
<sequence>MRRRYSMLNLRTSNVSVGVLCVVLGLMAVLVAPRVFAQDQAADSETAAELVEDGLDALSDHAEESGRRLLARVISDFPGSVEAARAKRALAALDRGESTPEERAAIKAGIAERAAEFRRAFLLDVGDRVFFAENSAILGGRARNIIERQARWLTARPDLTVVVIGRADDGGGRSATEILSLQRAQVVRDRLIEGGIAEARIEVKAAGDADRLAVCDGPMCQAQNRNAEVFIKEWHFDGSWPKSAMSASSGKGSVSPVSVRRADPADSVSQ</sequence>
<evidence type="ECO:0000259" key="3">
    <source>
        <dbReference type="PROSITE" id="PS51123"/>
    </source>
</evidence>
<organism evidence="4 5">
    <name type="scientific">Hyphomicrobium facile</name>
    <dbReference type="NCBI Taxonomy" id="51670"/>
    <lineage>
        <taxon>Bacteria</taxon>
        <taxon>Pseudomonadati</taxon>
        <taxon>Pseudomonadota</taxon>
        <taxon>Alphaproteobacteria</taxon>
        <taxon>Hyphomicrobiales</taxon>
        <taxon>Hyphomicrobiaceae</taxon>
        <taxon>Hyphomicrobium</taxon>
    </lineage>
</organism>
<evidence type="ECO:0000256" key="1">
    <source>
        <dbReference type="PROSITE-ProRule" id="PRU00473"/>
    </source>
</evidence>
<accession>A0A1I7MZN6</accession>
<dbReference type="InterPro" id="IPR006665">
    <property type="entry name" value="OmpA-like"/>
</dbReference>
<feature type="domain" description="OmpA-like" evidence="3">
    <location>
        <begin position="118"/>
        <end position="235"/>
    </location>
</feature>
<evidence type="ECO:0000313" key="5">
    <source>
        <dbReference type="Proteomes" id="UP000199423"/>
    </source>
</evidence>
<dbReference type="SUPFAM" id="SSF103088">
    <property type="entry name" value="OmpA-like"/>
    <property type="match status" value="1"/>
</dbReference>
<evidence type="ECO:0000313" key="4">
    <source>
        <dbReference type="EMBL" id="SFV27871.1"/>
    </source>
</evidence>
<gene>
    <name evidence="4" type="ORF">SAMN04488557_0868</name>
</gene>
<name>A0A1I7MZN6_9HYPH</name>
<dbReference type="Pfam" id="PF00691">
    <property type="entry name" value="OmpA"/>
    <property type="match status" value="1"/>
</dbReference>
<dbReference type="InterPro" id="IPR036737">
    <property type="entry name" value="OmpA-like_sf"/>
</dbReference>
<dbReference type="STRING" id="51670.SAMN04488557_0868"/>
<dbReference type="InterPro" id="IPR050330">
    <property type="entry name" value="Bact_OuterMem_StrucFunc"/>
</dbReference>
<feature type="region of interest" description="Disordered" evidence="2">
    <location>
        <begin position="242"/>
        <end position="270"/>
    </location>
</feature>